<name>A0A0C3QYA8_9AGAM</name>
<protein>
    <recommendedName>
        <fullName evidence="4">Putative ER transporter 6TM N-terminal domain-containing protein</fullName>
    </recommendedName>
</protein>
<evidence type="ECO:0000256" key="3">
    <source>
        <dbReference type="SAM" id="Phobius"/>
    </source>
</evidence>
<feature type="domain" description="Putative ER transporter 6TM N-terminal" evidence="4">
    <location>
        <begin position="2"/>
        <end position="371"/>
    </location>
</feature>
<dbReference type="STRING" id="1051891.A0A0C3QYA8"/>
<reference evidence="5 6" key="1">
    <citation type="submission" date="2014-04" db="EMBL/GenBank/DDBJ databases">
        <authorList>
            <consortium name="DOE Joint Genome Institute"/>
            <person name="Kuo A."/>
            <person name="Girlanda M."/>
            <person name="Perotto S."/>
            <person name="Kohler A."/>
            <person name="Nagy L.G."/>
            <person name="Floudas D."/>
            <person name="Copeland A."/>
            <person name="Barry K.W."/>
            <person name="Cichocki N."/>
            <person name="Veneault-Fourrey C."/>
            <person name="LaButti K."/>
            <person name="Lindquist E.A."/>
            <person name="Lipzen A."/>
            <person name="Lundell T."/>
            <person name="Morin E."/>
            <person name="Murat C."/>
            <person name="Sun H."/>
            <person name="Tunlid A."/>
            <person name="Henrissat B."/>
            <person name="Grigoriev I.V."/>
            <person name="Hibbett D.S."/>
            <person name="Martin F."/>
            <person name="Nordberg H.P."/>
            <person name="Cantor M.N."/>
            <person name="Hua S.X."/>
        </authorList>
    </citation>
    <scope>NUCLEOTIDE SEQUENCE [LARGE SCALE GENOMIC DNA]</scope>
    <source>
        <strain evidence="5 6">MUT 4182</strain>
    </source>
</reference>
<dbReference type="Pfam" id="PF10337">
    <property type="entry name" value="ArAE_2_N"/>
    <property type="match status" value="1"/>
</dbReference>
<accession>A0A0C3QYA8</accession>
<reference evidence="6" key="2">
    <citation type="submission" date="2015-01" db="EMBL/GenBank/DDBJ databases">
        <title>Evolutionary Origins and Diversification of the Mycorrhizal Mutualists.</title>
        <authorList>
            <consortium name="DOE Joint Genome Institute"/>
            <consortium name="Mycorrhizal Genomics Consortium"/>
            <person name="Kohler A."/>
            <person name="Kuo A."/>
            <person name="Nagy L.G."/>
            <person name="Floudas D."/>
            <person name="Copeland A."/>
            <person name="Barry K.W."/>
            <person name="Cichocki N."/>
            <person name="Veneault-Fourrey C."/>
            <person name="LaButti K."/>
            <person name="Lindquist E.A."/>
            <person name="Lipzen A."/>
            <person name="Lundell T."/>
            <person name="Morin E."/>
            <person name="Murat C."/>
            <person name="Riley R."/>
            <person name="Ohm R."/>
            <person name="Sun H."/>
            <person name="Tunlid A."/>
            <person name="Henrissat B."/>
            <person name="Grigoriev I.V."/>
            <person name="Hibbett D.S."/>
            <person name="Martin F."/>
        </authorList>
    </citation>
    <scope>NUCLEOTIDE SEQUENCE [LARGE SCALE GENOMIC DNA]</scope>
    <source>
        <strain evidence="6">MUT 4182</strain>
    </source>
</reference>
<keyword evidence="3" id="KW-1133">Transmembrane helix</keyword>
<feature type="region of interest" description="Disordered" evidence="2">
    <location>
        <begin position="235"/>
        <end position="257"/>
    </location>
</feature>
<dbReference type="OrthoDB" id="2274698at2759"/>
<dbReference type="HOGENOM" id="CLU_468669_0_0_1"/>
<gene>
    <name evidence="5" type="ORF">M407DRAFT_17113</name>
</gene>
<dbReference type="AlphaFoldDB" id="A0A0C3QYA8"/>
<dbReference type="PANTHER" id="PTHR37994">
    <property type="entry name" value="ARAE_2_N DOMAIN-CONTAINING PROTEIN-RELATED"/>
    <property type="match status" value="1"/>
</dbReference>
<dbReference type="InterPro" id="IPR018823">
    <property type="entry name" value="ArAE_2_N"/>
</dbReference>
<proteinExistence type="predicted"/>
<evidence type="ECO:0000259" key="4">
    <source>
        <dbReference type="Pfam" id="PF10337"/>
    </source>
</evidence>
<organism evidence="5 6">
    <name type="scientific">Tulasnella calospora MUT 4182</name>
    <dbReference type="NCBI Taxonomy" id="1051891"/>
    <lineage>
        <taxon>Eukaryota</taxon>
        <taxon>Fungi</taxon>
        <taxon>Dikarya</taxon>
        <taxon>Basidiomycota</taxon>
        <taxon>Agaricomycotina</taxon>
        <taxon>Agaricomycetes</taxon>
        <taxon>Cantharellales</taxon>
        <taxon>Tulasnellaceae</taxon>
        <taxon>Tulasnella</taxon>
    </lineage>
</organism>
<sequence>MAAAWRARDKALYQRTLQQLASQYGTNPASIQLRIFHGDFLDTKSTVVFGVFLGFASFVLGYLRTLNPKLALPTIFATIFVDVICSYGPLLPTPQYTILNTFVISTAYYVAVGIFCIIFIFPQTLNHQWLGDANAILASLKEIVEAQDEILELETDQMNRNEGSLYSTLRAKGGEVIASLEALSGKTKMLKMEFSYGQLGADDLEGLETPMKLLALRTRGMMSFLSLLIQHVETRGKDKTPAPPGTPAEGLDSKPAPLHTRKIAVGDTFRLMHVRDIDSRWEDEHQLRVEELMPILESATSNLRKATLGGIKTAISALTFINTQRWKRHLIGGRRVLEQMKEEERDVGNALEILEAALKDYNDNARMALLEPYHDFLASPFEVDQHGRPPFSLRPLFVCFVFQSNLIWTAEALQTLLRILNAAQKKRTQAQLWFPKGLDRLFQSFFSEGDVSPLDEGLPPIVPFPTDKVEDDAFENKYKKDPDSLPPANIFQKIGDSIHRFHQWLAEARTIYAFKVLVVTIALWLPQVIKHSAWFTYRERGLWGLIMGQLTLAVYMSDQLSAYVLQSSNGILLRLLRDVNFV</sequence>
<evidence type="ECO:0000256" key="1">
    <source>
        <dbReference type="SAM" id="Coils"/>
    </source>
</evidence>
<dbReference type="PANTHER" id="PTHR37994:SF3">
    <property type="entry name" value="ER TRANSPORTER 6TM N-TERMINAL DOMAIN-CONTAINING PROTEIN"/>
    <property type="match status" value="1"/>
</dbReference>
<feature type="transmembrane region" description="Helical" evidence="3">
    <location>
        <begin position="70"/>
        <end position="90"/>
    </location>
</feature>
<keyword evidence="3" id="KW-0472">Membrane</keyword>
<evidence type="ECO:0000256" key="2">
    <source>
        <dbReference type="SAM" id="MobiDB-lite"/>
    </source>
</evidence>
<feature type="transmembrane region" description="Helical" evidence="3">
    <location>
        <begin position="46"/>
        <end position="63"/>
    </location>
</feature>
<evidence type="ECO:0000313" key="6">
    <source>
        <dbReference type="Proteomes" id="UP000054248"/>
    </source>
</evidence>
<keyword evidence="1" id="KW-0175">Coiled coil</keyword>
<feature type="coiled-coil region" evidence="1">
    <location>
        <begin position="337"/>
        <end position="371"/>
    </location>
</feature>
<dbReference type="EMBL" id="KN822944">
    <property type="protein sequence ID" value="KIO34209.1"/>
    <property type="molecule type" value="Genomic_DNA"/>
</dbReference>
<evidence type="ECO:0000313" key="5">
    <source>
        <dbReference type="EMBL" id="KIO34209.1"/>
    </source>
</evidence>
<feature type="transmembrane region" description="Helical" evidence="3">
    <location>
        <begin position="96"/>
        <end position="121"/>
    </location>
</feature>
<keyword evidence="6" id="KW-1185">Reference proteome</keyword>
<dbReference type="Proteomes" id="UP000054248">
    <property type="component" value="Unassembled WGS sequence"/>
</dbReference>
<keyword evidence="3" id="KW-0812">Transmembrane</keyword>